<dbReference type="InParanoid" id="A7EMH6"/>
<organism evidence="2 3">
    <name type="scientific">Sclerotinia sclerotiorum (strain ATCC 18683 / 1980 / Ss-1)</name>
    <name type="common">White mold</name>
    <name type="synonym">Whetzelinia sclerotiorum</name>
    <dbReference type="NCBI Taxonomy" id="665079"/>
    <lineage>
        <taxon>Eukaryota</taxon>
        <taxon>Fungi</taxon>
        <taxon>Dikarya</taxon>
        <taxon>Ascomycota</taxon>
        <taxon>Pezizomycotina</taxon>
        <taxon>Leotiomycetes</taxon>
        <taxon>Helotiales</taxon>
        <taxon>Sclerotiniaceae</taxon>
        <taxon>Sclerotinia</taxon>
    </lineage>
</organism>
<dbReference type="KEGG" id="ssl:SS1G_06524"/>
<feature type="region of interest" description="Disordered" evidence="1">
    <location>
        <begin position="1"/>
        <end position="41"/>
    </location>
</feature>
<dbReference type="Proteomes" id="UP000001312">
    <property type="component" value="Unassembled WGS sequence"/>
</dbReference>
<dbReference type="AlphaFoldDB" id="A7EMH6"/>
<keyword evidence="3" id="KW-1185">Reference proteome</keyword>
<protein>
    <submittedName>
        <fullName evidence="2">Uncharacterized protein</fullName>
    </submittedName>
</protein>
<evidence type="ECO:0000313" key="3">
    <source>
        <dbReference type="Proteomes" id="UP000001312"/>
    </source>
</evidence>
<feature type="compositionally biased region" description="Polar residues" evidence="1">
    <location>
        <begin position="1"/>
        <end position="14"/>
    </location>
</feature>
<gene>
    <name evidence="2" type="ORF">SS1G_06524</name>
</gene>
<proteinExistence type="predicted"/>
<dbReference type="EMBL" id="CH476628">
    <property type="protein sequence ID" value="EDO04042.1"/>
    <property type="molecule type" value="Genomic_DNA"/>
</dbReference>
<name>A7EMH6_SCLS1</name>
<dbReference type="GeneID" id="5488287"/>
<evidence type="ECO:0000256" key="1">
    <source>
        <dbReference type="SAM" id="MobiDB-lite"/>
    </source>
</evidence>
<sequence length="252" mass="27964">MNLSTPESSPTTMDLHSCPNSSPPPTNPFSTPDSSPPIPHQAYTHCTISDPRTFSTWLDSLLPQTKTTLTYLTLLPSQHLGRMTSLSSLGDTLGDSLGDTTTYAELHAWITILLHLSTNYPNIRSLTIFFAADMSGSDTHGYRRGAGECVGFIWAIGWFRELDWVELGGYFPRQWGWYLRGLWGVGTRVLDGRGLGMGEAEEEYRLGVWRRGTEGLDSRGLGGRCFVFGGLLGAFVMWDFELWSKVGSLRLC</sequence>
<reference evidence="3" key="1">
    <citation type="journal article" date="2011" name="PLoS Genet.">
        <title>Genomic analysis of the necrotrophic fungal pathogens Sclerotinia sclerotiorum and Botrytis cinerea.</title>
        <authorList>
            <person name="Amselem J."/>
            <person name="Cuomo C.A."/>
            <person name="van Kan J.A."/>
            <person name="Viaud M."/>
            <person name="Benito E.P."/>
            <person name="Couloux A."/>
            <person name="Coutinho P.M."/>
            <person name="de Vries R.P."/>
            <person name="Dyer P.S."/>
            <person name="Fillinger S."/>
            <person name="Fournier E."/>
            <person name="Gout L."/>
            <person name="Hahn M."/>
            <person name="Kohn L."/>
            <person name="Lapalu N."/>
            <person name="Plummer K.M."/>
            <person name="Pradier J.M."/>
            <person name="Quevillon E."/>
            <person name="Sharon A."/>
            <person name="Simon A."/>
            <person name="ten Have A."/>
            <person name="Tudzynski B."/>
            <person name="Tudzynski P."/>
            <person name="Wincker P."/>
            <person name="Andrew M."/>
            <person name="Anthouard V."/>
            <person name="Beever R.E."/>
            <person name="Beffa R."/>
            <person name="Benoit I."/>
            <person name="Bouzid O."/>
            <person name="Brault B."/>
            <person name="Chen Z."/>
            <person name="Choquer M."/>
            <person name="Collemare J."/>
            <person name="Cotton P."/>
            <person name="Danchin E.G."/>
            <person name="Da Silva C."/>
            <person name="Gautier A."/>
            <person name="Giraud C."/>
            <person name="Giraud T."/>
            <person name="Gonzalez C."/>
            <person name="Grossetete S."/>
            <person name="Guldener U."/>
            <person name="Henrissat B."/>
            <person name="Howlett B.J."/>
            <person name="Kodira C."/>
            <person name="Kretschmer M."/>
            <person name="Lappartient A."/>
            <person name="Leroch M."/>
            <person name="Levis C."/>
            <person name="Mauceli E."/>
            <person name="Neuveglise C."/>
            <person name="Oeser B."/>
            <person name="Pearson M."/>
            <person name="Poulain J."/>
            <person name="Poussereau N."/>
            <person name="Quesneville H."/>
            <person name="Rascle C."/>
            <person name="Schumacher J."/>
            <person name="Segurens B."/>
            <person name="Sexton A."/>
            <person name="Silva E."/>
            <person name="Sirven C."/>
            <person name="Soanes D.M."/>
            <person name="Talbot N.J."/>
            <person name="Templeton M."/>
            <person name="Yandava C."/>
            <person name="Yarden O."/>
            <person name="Zeng Q."/>
            <person name="Rollins J.A."/>
            <person name="Lebrun M.H."/>
            <person name="Dickman M."/>
        </authorList>
    </citation>
    <scope>NUCLEOTIDE SEQUENCE [LARGE SCALE GENOMIC DNA]</scope>
    <source>
        <strain evidence="3">ATCC 18683 / 1980 / Ss-1</strain>
    </source>
</reference>
<accession>A7EMH6</accession>
<evidence type="ECO:0000313" key="2">
    <source>
        <dbReference type="EMBL" id="EDO04042.1"/>
    </source>
</evidence>
<dbReference type="RefSeq" id="XP_001592284.1">
    <property type="nucleotide sequence ID" value="XM_001592234.1"/>
</dbReference>